<evidence type="ECO:0000313" key="3">
    <source>
        <dbReference type="EMBL" id="KAF2604499.1"/>
    </source>
</evidence>
<dbReference type="AlphaFoldDB" id="A0A8S9LED8"/>
<evidence type="ECO:0000256" key="2">
    <source>
        <dbReference type="SAM" id="SignalP"/>
    </source>
</evidence>
<reference evidence="3" key="1">
    <citation type="submission" date="2019-12" db="EMBL/GenBank/DDBJ databases">
        <title>Genome sequencing and annotation of Brassica cretica.</title>
        <authorList>
            <person name="Studholme D.J."/>
            <person name="Sarris P.F."/>
        </authorList>
    </citation>
    <scope>NUCLEOTIDE SEQUENCE</scope>
    <source>
        <strain evidence="3">PFS-102/07</strain>
        <tissue evidence="3">Leaf</tissue>
    </source>
</reference>
<evidence type="ECO:0008006" key="4">
    <source>
        <dbReference type="Google" id="ProtNLM"/>
    </source>
</evidence>
<feature type="region of interest" description="Disordered" evidence="1">
    <location>
        <begin position="26"/>
        <end position="45"/>
    </location>
</feature>
<name>A0A8S9LED8_BRACR</name>
<dbReference type="EMBL" id="QGKY02000094">
    <property type="protein sequence ID" value="KAF2604499.1"/>
    <property type="molecule type" value="Genomic_DNA"/>
</dbReference>
<keyword evidence="2" id="KW-0732">Signal</keyword>
<evidence type="ECO:0000256" key="1">
    <source>
        <dbReference type="SAM" id="MobiDB-lite"/>
    </source>
</evidence>
<sequence>MTALTKHTVCLCLLVWMEIRTRPERMAKSNRKTRRTVNETAEGSASNVARNEAVGYWGKPSFQACPRGKFCVPCPDPKLVLTSLPVILLQMAKSNRNTRTVNETAEGSASNVARNEAVPQPEEFVQKQPQVLKMMKTE</sequence>
<organism evidence="3">
    <name type="scientific">Brassica cretica</name>
    <name type="common">Mustard</name>
    <dbReference type="NCBI Taxonomy" id="69181"/>
    <lineage>
        <taxon>Eukaryota</taxon>
        <taxon>Viridiplantae</taxon>
        <taxon>Streptophyta</taxon>
        <taxon>Embryophyta</taxon>
        <taxon>Tracheophyta</taxon>
        <taxon>Spermatophyta</taxon>
        <taxon>Magnoliopsida</taxon>
        <taxon>eudicotyledons</taxon>
        <taxon>Gunneridae</taxon>
        <taxon>Pentapetalae</taxon>
        <taxon>rosids</taxon>
        <taxon>malvids</taxon>
        <taxon>Brassicales</taxon>
        <taxon>Brassicaceae</taxon>
        <taxon>Brassiceae</taxon>
        <taxon>Brassica</taxon>
    </lineage>
</organism>
<feature type="signal peptide" evidence="2">
    <location>
        <begin position="1"/>
        <end position="23"/>
    </location>
</feature>
<accession>A0A8S9LED8</accession>
<proteinExistence type="predicted"/>
<protein>
    <recommendedName>
        <fullName evidence="4">Epidermal patterning factor-like protein</fullName>
    </recommendedName>
</protein>
<comment type="caution">
    <text evidence="3">The sequence shown here is derived from an EMBL/GenBank/DDBJ whole genome shotgun (WGS) entry which is preliminary data.</text>
</comment>
<gene>
    <name evidence="3" type="ORF">F2Q70_00025978</name>
</gene>
<feature type="chain" id="PRO_5035879995" description="Epidermal patterning factor-like protein" evidence="2">
    <location>
        <begin position="24"/>
        <end position="138"/>
    </location>
</feature>